<dbReference type="PANTHER" id="PTHR44591">
    <property type="entry name" value="STRESS RESPONSE REGULATOR PROTEIN 1"/>
    <property type="match status" value="1"/>
</dbReference>
<sequence length="138" mass="14373">MSATPASSPPAGSAWRVLLVDDSPDDAELAEYALRKAGLDVECRRACTAAGVDQALREFAPHAVVSDLNLPGYSGLDALAQVRAHDPGVPVLILTGAVAPDEDPPEAEALLLKDDLDALPRELRGLLGGNRMATPGVR</sequence>
<dbReference type="InterPro" id="IPR050595">
    <property type="entry name" value="Bact_response_regulator"/>
</dbReference>
<comment type="caution">
    <text evidence="4">The sequence shown here is derived from an EMBL/GenBank/DDBJ whole genome shotgun (WGS) entry which is preliminary data.</text>
</comment>
<evidence type="ECO:0000313" key="4">
    <source>
        <dbReference type="EMBL" id="MDH7452229.1"/>
    </source>
</evidence>
<dbReference type="EMBL" id="JARYGX010000009">
    <property type="protein sequence ID" value="MDH7452229.1"/>
    <property type="molecule type" value="Genomic_DNA"/>
</dbReference>
<dbReference type="Pfam" id="PF00072">
    <property type="entry name" value="Response_reg"/>
    <property type="match status" value="1"/>
</dbReference>
<evidence type="ECO:0000256" key="1">
    <source>
        <dbReference type="ARBA" id="ARBA00022553"/>
    </source>
</evidence>
<protein>
    <submittedName>
        <fullName evidence="4">Response regulator</fullName>
    </submittedName>
</protein>
<dbReference type="CDD" id="cd00156">
    <property type="entry name" value="REC"/>
    <property type="match status" value="1"/>
</dbReference>
<dbReference type="InterPro" id="IPR001789">
    <property type="entry name" value="Sig_transdc_resp-reg_receiver"/>
</dbReference>
<evidence type="ECO:0000313" key="5">
    <source>
        <dbReference type="Proteomes" id="UP001160550"/>
    </source>
</evidence>
<dbReference type="SUPFAM" id="SSF52172">
    <property type="entry name" value="CheY-like"/>
    <property type="match status" value="1"/>
</dbReference>
<dbReference type="RefSeq" id="WP_280941430.1">
    <property type="nucleotide sequence ID" value="NZ_JARYGX010000009.1"/>
</dbReference>
<accession>A0ABT6MP65</accession>
<dbReference type="SMART" id="SM00448">
    <property type="entry name" value="REC"/>
    <property type="match status" value="1"/>
</dbReference>
<feature type="modified residue" description="4-aspartylphosphate" evidence="2">
    <location>
        <position position="67"/>
    </location>
</feature>
<dbReference type="InterPro" id="IPR011006">
    <property type="entry name" value="CheY-like_superfamily"/>
</dbReference>
<reference evidence="4" key="1">
    <citation type="journal article" date="2007" name="Int. J. Syst. Evol. Microbiol.">
        <title>Luteimonas composti sp. nov., a moderately thermophilic bacterium isolated from food waste.</title>
        <authorList>
            <person name="Young C.C."/>
            <person name="Kampfer P."/>
            <person name="Chen W.M."/>
            <person name="Yen W.S."/>
            <person name="Arun A.B."/>
            <person name="Lai W.A."/>
            <person name="Shen F.T."/>
            <person name="Rekha P.D."/>
            <person name="Lin K.Y."/>
            <person name="Chou J.H."/>
        </authorList>
    </citation>
    <scope>NUCLEOTIDE SEQUENCE</scope>
    <source>
        <strain evidence="4">CC-YY355</strain>
    </source>
</reference>
<dbReference type="Proteomes" id="UP001160550">
    <property type="component" value="Unassembled WGS sequence"/>
</dbReference>
<evidence type="ECO:0000259" key="3">
    <source>
        <dbReference type="PROSITE" id="PS50110"/>
    </source>
</evidence>
<reference evidence="4" key="2">
    <citation type="submission" date="2023-04" db="EMBL/GenBank/DDBJ databases">
        <authorList>
            <person name="Sun J.-Q."/>
        </authorList>
    </citation>
    <scope>NUCLEOTIDE SEQUENCE</scope>
    <source>
        <strain evidence="4">CC-YY355</strain>
    </source>
</reference>
<organism evidence="4 5">
    <name type="scientific">Luteimonas composti</name>
    <dbReference type="NCBI Taxonomy" id="398257"/>
    <lineage>
        <taxon>Bacteria</taxon>
        <taxon>Pseudomonadati</taxon>
        <taxon>Pseudomonadota</taxon>
        <taxon>Gammaproteobacteria</taxon>
        <taxon>Lysobacterales</taxon>
        <taxon>Lysobacteraceae</taxon>
        <taxon>Luteimonas</taxon>
    </lineage>
</organism>
<gene>
    <name evidence="4" type="ORF">QF205_03910</name>
</gene>
<dbReference type="PANTHER" id="PTHR44591:SF3">
    <property type="entry name" value="RESPONSE REGULATORY DOMAIN-CONTAINING PROTEIN"/>
    <property type="match status" value="1"/>
</dbReference>
<dbReference type="PROSITE" id="PS50110">
    <property type="entry name" value="RESPONSE_REGULATORY"/>
    <property type="match status" value="1"/>
</dbReference>
<name>A0ABT6MP65_9GAMM</name>
<proteinExistence type="predicted"/>
<dbReference type="Gene3D" id="3.40.50.2300">
    <property type="match status" value="1"/>
</dbReference>
<keyword evidence="5" id="KW-1185">Reference proteome</keyword>
<evidence type="ECO:0000256" key="2">
    <source>
        <dbReference type="PROSITE-ProRule" id="PRU00169"/>
    </source>
</evidence>
<feature type="domain" description="Response regulatory" evidence="3">
    <location>
        <begin position="16"/>
        <end position="127"/>
    </location>
</feature>
<keyword evidence="1 2" id="KW-0597">Phosphoprotein</keyword>